<evidence type="ECO:0000256" key="8">
    <source>
        <dbReference type="ARBA" id="ARBA00022842"/>
    </source>
</evidence>
<dbReference type="CDD" id="cd03425">
    <property type="entry name" value="NUDIX_MutT_NudA_like"/>
    <property type="match status" value="1"/>
</dbReference>
<evidence type="ECO:0000313" key="18">
    <source>
        <dbReference type="EMBL" id="QGA28235.1"/>
    </source>
</evidence>
<evidence type="ECO:0000256" key="9">
    <source>
        <dbReference type="ARBA" id="ARBA00023204"/>
    </source>
</evidence>
<protein>
    <recommendedName>
        <fullName evidence="13">8-oxo-dGTP diphosphatase</fullName>
        <ecNumber evidence="12">3.6.1.55</ecNumber>
    </recommendedName>
    <alternativeName>
        <fullName evidence="16">7,8-dihydro-8-oxoguanine-triphosphatase</fullName>
    </alternativeName>
    <alternativeName>
        <fullName evidence="15">Mutator protein MutT</fullName>
    </alternativeName>
    <alternativeName>
        <fullName evidence="14">dGTP pyrophosphohydrolase</fullName>
    </alternativeName>
</protein>
<evidence type="ECO:0000256" key="14">
    <source>
        <dbReference type="ARBA" id="ARBA00041592"/>
    </source>
</evidence>
<dbReference type="GO" id="GO:0044716">
    <property type="term" value="F:8-oxo-GDP phosphatase activity"/>
    <property type="evidence" value="ECO:0007669"/>
    <property type="project" value="TreeGrafter"/>
</dbReference>
<dbReference type="Gene3D" id="3.90.79.10">
    <property type="entry name" value="Nucleoside Triphosphate Pyrophosphohydrolase"/>
    <property type="match status" value="1"/>
</dbReference>
<dbReference type="EC" id="3.6.1.55" evidence="12"/>
<sequence>MIHVACALIEKDNQVLICQRSTEMKLPLKWEFPGGKQEEDESLEECLVREVDEELSLQINIHRPLTKVEYHYPDFSLTLYPYLCSIKSGELSKNEHEQAIWVDQVDLWKYDWANADLPIIEEYIRIVRQTI</sequence>
<evidence type="ECO:0000256" key="16">
    <source>
        <dbReference type="ARBA" id="ARBA00042798"/>
    </source>
</evidence>
<keyword evidence="8" id="KW-0460">Magnesium</keyword>
<dbReference type="Proteomes" id="UP000326921">
    <property type="component" value="Chromosome"/>
</dbReference>
<dbReference type="AlphaFoldDB" id="A0A5Q0QEI9"/>
<feature type="domain" description="Nudix hydrolase" evidence="17">
    <location>
        <begin position="1"/>
        <end position="128"/>
    </location>
</feature>
<dbReference type="InterPro" id="IPR015797">
    <property type="entry name" value="NUDIX_hydrolase-like_dom_sf"/>
</dbReference>
<evidence type="ECO:0000256" key="7">
    <source>
        <dbReference type="ARBA" id="ARBA00022801"/>
    </source>
</evidence>
<keyword evidence="4" id="KW-0235">DNA replication</keyword>
<dbReference type="GO" id="GO:0044715">
    <property type="term" value="F:8-oxo-dGDP phosphatase activity"/>
    <property type="evidence" value="ECO:0007669"/>
    <property type="project" value="TreeGrafter"/>
</dbReference>
<accession>A0A5Q0QEI9</accession>
<name>A0A5Q0QEI9_9SPHI</name>
<dbReference type="InterPro" id="IPR020476">
    <property type="entry name" value="Nudix_hydrolase"/>
</dbReference>
<dbReference type="GO" id="GO:0035539">
    <property type="term" value="F:8-oxo-7,8-dihydrodeoxyguanosine triphosphate pyrophosphatase activity"/>
    <property type="evidence" value="ECO:0007669"/>
    <property type="project" value="UniProtKB-EC"/>
</dbReference>
<dbReference type="PROSITE" id="PS51462">
    <property type="entry name" value="NUDIX"/>
    <property type="match status" value="1"/>
</dbReference>
<keyword evidence="5" id="KW-0479">Metal-binding</keyword>
<reference evidence="18 19" key="1">
    <citation type="submission" date="2019-10" db="EMBL/GenBank/DDBJ databases">
        <authorList>
            <person name="Dong K."/>
        </authorList>
    </citation>
    <scope>NUCLEOTIDE SEQUENCE [LARGE SCALE GENOMIC DNA]</scope>
    <source>
        <strain evidence="19">dk4302</strain>
    </source>
</reference>
<evidence type="ECO:0000259" key="17">
    <source>
        <dbReference type="PROSITE" id="PS51462"/>
    </source>
</evidence>
<evidence type="ECO:0000256" key="15">
    <source>
        <dbReference type="ARBA" id="ARBA00041979"/>
    </source>
</evidence>
<dbReference type="InterPro" id="IPR047127">
    <property type="entry name" value="MutT-like"/>
</dbReference>
<proteinExistence type="inferred from homology"/>
<comment type="cofactor">
    <cofactor evidence="1">
        <name>Mg(2+)</name>
        <dbReference type="ChEBI" id="CHEBI:18420"/>
    </cofactor>
</comment>
<evidence type="ECO:0000256" key="12">
    <source>
        <dbReference type="ARBA" id="ARBA00038905"/>
    </source>
</evidence>
<dbReference type="PANTHER" id="PTHR47707">
    <property type="entry name" value="8-OXO-DGTP DIPHOSPHATASE"/>
    <property type="match status" value="1"/>
</dbReference>
<organism evidence="18 19">
    <name type="scientific">Sphingobacterium zhuxiongii</name>
    <dbReference type="NCBI Taxonomy" id="2662364"/>
    <lineage>
        <taxon>Bacteria</taxon>
        <taxon>Pseudomonadati</taxon>
        <taxon>Bacteroidota</taxon>
        <taxon>Sphingobacteriia</taxon>
        <taxon>Sphingobacteriales</taxon>
        <taxon>Sphingobacteriaceae</taxon>
        <taxon>Sphingobacterium</taxon>
    </lineage>
</organism>
<dbReference type="GO" id="GO:0008413">
    <property type="term" value="F:8-oxo-7,8-dihydroguanosine triphosphate pyrophosphatase activity"/>
    <property type="evidence" value="ECO:0007669"/>
    <property type="project" value="TreeGrafter"/>
</dbReference>
<dbReference type="GO" id="GO:0006281">
    <property type="term" value="P:DNA repair"/>
    <property type="evidence" value="ECO:0007669"/>
    <property type="project" value="UniProtKB-KW"/>
</dbReference>
<comment type="similarity">
    <text evidence="2">Belongs to the Nudix hydrolase family.</text>
</comment>
<evidence type="ECO:0000313" key="19">
    <source>
        <dbReference type="Proteomes" id="UP000326921"/>
    </source>
</evidence>
<dbReference type="PANTHER" id="PTHR47707:SF1">
    <property type="entry name" value="NUDIX HYDROLASE FAMILY PROTEIN"/>
    <property type="match status" value="1"/>
</dbReference>
<dbReference type="KEGG" id="sphe:GFH32_11315"/>
<evidence type="ECO:0000256" key="6">
    <source>
        <dbReference type="ARBA" id="ARBA00022763"/>
    </source>
</evidence>
<evidence type="ECO:0000256" key="2">
    <source>
        <dbReference type="ARBA" id="ARBA00005582"/>
    </source>
</evidence>
<evidence type="ECO:0000256" key="4">
    <source>
        <dbReference type="ARBA" id="ARBA00022705"/>
    </source>
</evidence>
<dbReference type="GO" id="GO:0046872">
    <property type="term" value="F:metal ion binding"/>
    <property type="evidence" value="ECO:0007669"/>
    <property type="project" value="UniProtKB-KW"/>
</dbReference>
<dbReference type="SUPFAM" id="SSF55811">
    <property type="entry name" value="Nudix"/>
    <property type="match status" value="1"/>
</dbReference>
<dbReference type="Pfam" id="PF00293">
    <property type="entry name" value="NUDIX"/>
    <property type="match status" value="1"/>
</dbReference>
<evidence type="ECO:0000256" key="13">
    <source>
        <dbReference type="ARBA" id="ARBA00040794"/>
    </source>
</evidence>
<gene>
    <name evidence="18" type="ORF">GFH32_11315</name>
</gene>
<keyword evidence="7" id="KW-0378">Hydrolase</keyword>
<comment type="catalytic activity">
    <reaction evidence="11">
        <text>8-oxo-GTP + H2O = 8-oxo-GMP + diphosphate + H(+)</text>
        <dbReference type="Rhea" id="RHEA:67616"/>
        <dbReference type="ChEBI" id="CHEBI:15377"/>
        <dbReference type="ChEBI" id="CHEBI:15378"/>
        <dbReference type="ChEBI" id="CHEBI:33019"/>
        <dbReference type="ChEBI" id="CHEBI:143553"/>
        <dbReference type="ChEBI" id="CHEBI:145694"/>
    </reaction>
</comment>
<dbReference type="PRINTS" id="PR00502">
    <property type="entry name" value="NUDIXFAMILY"/>
</dbReference>
<keyword evidence="19" id="KW-1185">Reference proteome</keyword>
<dbReference type="InterPro" id="IPR000086">
    <property type="entry name" value="NUDIX_hydrolase_dom"/>
</dbReference>
<dbReference type="GO" id="GO:0006260">
    <property type="term" value="P:DNA replication"/>
    <property type="evidence" value="ECO:0007669"/>
    <property type="project" value="UniProtKB-KW"/>
</dbReference>
<evidence type="ECO:0000256" key="10">
    <source>
        <dbReference type="ARBA" id="ARBA00035861"/>
    </source>
</evidence>
<evidence type="ECO:0000256" key="11">
    <source>
        <dbReference type="ARBA" id="ARBA00036904"/>
    </source>
</evidence>
<evidence type="ECO:0000256" key="1">
    <source>
        <dbReference type="ARBA" id="ARBA00001946"/>
    </source>
</evidence>
<dbReference type="EMBL" id="CP045652">
    <property type="protein sequence ID" value="QGA28235.1"/>
    <property type="molecule type" value="Genomic_DNA"/>
</dbReference>
<evidence type="ECO:0000256" key="3">
    <source>
        <dbReference type="ARBA" id="ARBA00022457"/>
    </source>
</evidence>
<keyword evidence="6" id="KW-0227">DNA damage</keyword>
<evidence type="ECO:0000256" key="5">
    <source>
        <dbReference type="ARBA" id="ARBA00022723"/>
    </source>
</evidence>
<keyword evidence="9" id="KW-0234">DNA repair</keyword>
<keyword evidence="3" id="KW-0515">Mutator protein</keyword>
<comment type="catalytic activity">
    <reaction evidence="10">
        <text>8-oxo-dGTP + H2O = 8-oxo-dGMP + diphosphate + H(+)</text>
        <dbReference type="Rhea" id="RHEA:31575"/>
        <dbReference type="ChEBI" id="CHEBI:15377"/>
        <dbReference type="ChEBI" id="CHEBI:15378"/>
        <dbReference type="ChEBI" id="CHEBI:33019"/>
        <dbReference type="ChEBI" id="CHEBI:63224"/>
        <dbReference type="ChEBI" id="CHEBI:77896"/>
        <dbReference type="EC" id="3.6.1.55"/>
    </reaction>
</comment>